<dbReference type="RefSeq" id="XP_013758314.1">
    <property type="nucleotide sequence ID" value="XM_013902860.1"/>
</dbReference>
<comment type="subcellular location">
    <subcellularLocation>
        <location evidence="1">Nucleus</location>
    </subcellularLocation>
</comment>
<dbReference type="InterPro" id="IPR015943">
    <property type="entry name" value="WD40/YVTN_repeat-like_dom_sf"/>
</dbReference>
<accession>A0A0L0D9X7</accession>
<gene>
    <name evidence="5" type="ORF">AMSG_04640</name>
</gene>
<dbReference type="GeneID" id="25564176"/>
<protein>
    <submittedName>
        <fullName evidence="5">Uncharacterized protein</fullName>
    </submittedName>
</protein>
<evidence type="ECO:0000256" key="1">
    <source>
        <dbReference type="ARBA" id="ARBA00004123"/>
    </source>
</evidence>
<dbReference type="Gene3D" id="2.130.10.10">
    <property type="entry name" value="YVTN repeat-like/Quinoprotein amine dehydrogenase"/>
    <property type="match status" value="1"/>
</dbReference>
<feature type="region of interest" description="Disordered" evidence="4">
    <location>
        <begin position="1"/>
        <end position="44"/>
    </location>
</feature>
<keyword evidence="2" id="KW-0804">Transcription</keyword>
<dbReference type="InterPro" id="IPR036322">
    <property type="entry name" value="WD40_repeat_dom_sf"/>
</dbReference>
<keyword evidence="6" id="KW-1185">Reference proteome</keyword>
<feature type="compositionally biased region" description="Basic residues" evidence="4">
    <location>
        <begin position="1"/>
        <end position="10"/>
    </location>
</feature>
<keyword evidence="3" id="KW-0539">Nucleus</keyword>
<dbReference type="PANTHER" id="PTHR15052:SF2">
    <property type="entry name" value="GENERAL TRANSCRIPTION FACTOR 3C POLYPEPTIDE 2"/>
    <property type="match status" value="1"/>
</dbReference>
<evidence type="ECO:0000256" key="3">
    <source>
        <dbReference type="ARBA" id="ARBA00023242"/>
    </source>
</evidence>
<sequence length="558" mass="56185">MEALQTRKRRREELGPSATPSAGSSPSPRTSSQASPSHPAAARPVKRACLLPQWKPGSVARAAVAASPRATAAKVRVLVGEAVDEVLAIGETVVLPETSAGRGAAGATGGPVLGLAWAPLEPVVVAAVAPGGLDPPDAPMSAAASAGAELQLWRVGAVSASGAESLAWEATVTVGGGPVRVLAFCPCSAGPGRLGVLATAGSDGRVRLYVLPTGLTGEAALEPLVEIAVDGVAFTCVAWSAASLSLALLALGGTDGRIYVYQIQSLSEAAAAEPLVVLPGHAQAVMDLDWAPLQSPGLVAARSFRSGAPLLASAGWDGAVKVWSLAAPLEAAAVVQLSSVPIRTMHWLPVVPPKASGGRGAAAVADESIATLRTQMRLKDTFLSGAGRHFVPGMAAQLSEASSLGMASPLLVGIENGSVLLVHLDFSAKNWSRQYKHDAALAELAVSDDGLVMALADFRGRTATVAGATAESARGCVAHHAIASIVDTASNSVRLVTGAAVARLSVPLPPTPISVAESAKSVAFAPTDPDQLGEPLAGHMLASGLGAGLLVIQWLALP</sequence>
<dbReference type="SMART" id="SM00320">
    <property type="entry name" value="WD40"/>
    <property type="match status" value="3"/>
</dbReference>
<dbReference type="InterPro" id="IPR001680">
    <property type="entry name" value="WD40_rpt"/>
</dbReference>
<proteinExistence type="predicted"/>
<dbReference type="AlphaFoldDB" id="A0A0L0D9X7"/>
<dbReference type="STRING" id="461836.A0A0L0D9X7"/>
<dbReference type="GO" id="GO:0005634">
    <property type="term" value="C:nucleus"/>
    <property type="evidence" value="ECO:0007669"/>
    <property type="project" value="UniProtKB-SubCell"/>
</dbReference>
<reference evidence="5 6" key="1">
    <citation type="submission" date="2010-05" db="EMBL/GenBank/DDBJ databases">
        <title>The Genome Sequence of Thecamonas trahens ATCC 50062.</title>
        <authorList>
            <consortium name="The Broad Institute Genome Sequencing Platform"/>
            <person name="Russ C."/>
            <person name="Cuomo C."/>
            <person name="Shea T."/>
            <person name="Young S.K."/>
            <person name="Zeng Q."/>
            <person name="Koehrsen M."/>
            <person name="Haas B."/>
            <person name="Borodovsky M."/>
            <person name="Guigo R."/>
            <person name="Alvarado L."/>
            <person name="Berlin A."/>
            <person name="Bochicchio J."/>
            <person name="Borenstein D."/>
            <person name="Chapman S."/>
            <person name="Chen Z."/>
            <person name="Freedman E."/>
            <person name="Gellesch M."/>
            <person name="Goldberg J."/>
            <person name="Griggs A."/>
            <person name="Gujja S."/>
            <person name="Heilman E."/>
            <person name="Heiman D."/>
            <person name="Hepburn T."/>
            <person name="Howarth C."/>
            <person name="Jen D."/>
            <person name="Larson L."/>
            <person name="Mehta T."/>
            <person name="Park D."/>
            <person name="Pearson M."/>
            <person name="Roberts A."/>
            <person name="Saif S."/>
            <person name="Shenoy N."/>
            <person name="Sisk P."/>
            <person name="Stolte C."/>
            <person name="Sykes S."/>
            <person name="Thomson T."/>
            <person name="Walk T."/>
            <person name="White J."/>
            <person name="Yandava C."/>
            <person name="Burger G."/>
            <person name="Gray M.W."/>
            <person name="Holland P.W.H."/>
            <person name="King N."/>
            <person name="Lang F.B.F."/>
            <person name="Roger A.J."/>
            <person name="Ruiz-Trillo I."/>
            <person name="Lander E."/>
            <person name="Nusbaum C."/>
        </authorList>
    </citation>
    <scope>NUCLEOTIDE SEQUENCE [LARGE SCALE GENOMIC DNA]</scope>
    <source>
        <strain evidence="5 6">ATCC 50062</strain>
    </source>
</reference>
<evidence type="ECO:0000313" key="5">
    <source>
        <dbReference type="EMBL" id="KNC48896.1"/>
    </source>
</evidence>
<evidence type="ECO:0000313" key="6">
    <source>
        <dbReference type="Proteomes" id="UP000054408"/>
    </source>
</evidence>
<evidence type="ECO:0000256" key="2">
    <source>
        <dbReference type="ARBA" id="ARBA00023163"/>
    </source>
</evidence>
<dbReference type="Proteomes" id="UP000054408">
    <property type="component" value="Unassembled WGS sequence"/>
</dbReference>
<feature type="compositionally biased region" description="Low complexity" evidence="4">
    <location>
        <begin position="15"/>
        <end position="43"/>
    </location>
</feature>
<dbReference type="Pfam" id="PF00400">
    <property type="entry name" value="WD40"/>
    <property type="match status" value="1"/>
</dbReference>
<name>A0A0L0D9X7_THETB</name>
<dbReference type="InterPro" id="IPR052416">
    <property type="entry name" value="GTF3C_component"/>
</dbReference>
<dbReference type="SUPFAM" id="SSF50978">
    <property type="entry name" value="WD40 repeat-like"/>
    <property type="match status" value="1"/>
</dbReference>
<dbReference type="PANTHER" id="PTHR15052">
    <property type="entry name" value="RNA POLYMERASE III TRANSCRIPTION INITIATION FACTOR COMPLEX SUBUNIT"/>
    <property type="match status" value="1"/>
</dbReference>
<dbReference type="EMBL" id="GL349452">
    <property type="protein sequence ID" value="KNC48896.1"/>
    <property type="molecule type" value="Genomic_DNA"/>
</dbReference>
<dbReference type="GO" id="GO:0006383">
    <property type="term" value="P:transcription by RNA polymerase III"/>
    <property type="evidence" value="ECO:0007669"/>
    <property type="project" value="TreeGrafter"/>
</dbReference>
<dbReference type="GO" id="GO:0000127">
    <property type="term" value="C:transcription factor TFIIIC complex"/>
    <property type="evidence" value="ECO:0007669"/>
    <property type="project" value="TreeGrafter"/>
</dbReference>
<organism evidence="5 6">
    <name type="scientific">Thecamonas trahens ATCC 50062</name>
    <dbReference type="NCBI Taxonomy" id="461836"/>
    <lineage>
        <taxon>Eukaryota</taxon>
        <taxon>Apusozoa</taxon>
        <taxon>Apusomonadida</taxon>
        <taxon>Apusomonadidae</taxon>
        <taxon>Thecamonas</taxon>
    </lineage>
</organism>
<evidence type="ECO:0000256" key="4">
    <source>
        <dbReference type="SAM" id="MobiDB-lite"/>
    </source>
</evidence>